<comment type="caution">
    <text evidence="2">The sequence shown here is derived from an EMBL/GenBank/DDBJ whole genome shotgun (WGS) entry which is preliminary data.</text>
</comment>
<feature type="transmembrane region" description="Helical" evidence="1">
    <location>
        <begin position="112"/>
        <end position="130"/>
    </location>
</feature>
<keyword evidence="1" id="KW-0812">Transmembrane</keyword>
<evidence type="ECO:0000313" key="3">
    <source>
        <dbReference type="Proteomes" id="UP000075578"/>
    </source>
</evidence>
<name>A0A150J845_9EURY</name>
<keyword evidence="1" id="KW-1133">Transmembrane helix</keyword>
<evidence type="ECO:0008006" key="4">
    <source>
        <dbReference type="Google" id="ProtNLM"/>
    </source>
</evidence>
<feature type="transmembrane region" description="Helical" evidence="1">
    <location>
        <begin position="52"/>
        <end position="73"/>
    </location>
</feature>
<dbReference type="InterPro" id="IPR025495">
    <property type="entry name" value="DUF4386"/>
</dbReference>
<feature type="transmembrane region" description="Helical" evidence="1">
    <location>
        <begin position="79"/>
        <end position="100"/>
    </location>
</feature>
<dbReference type="EMBL" id="LNGD01000015">
    <property type="protein sequence ID" value="KYC53305.1"/>
    <property type="molecule type" value="Genomic_DNA"/>
</dbReference>
<dbReference type="Pfam" id="PF14329">
    <property type="entry name" value="DUF4386"/>
    <property type="match status" value="1"/>
</dbReference>
<sequence length="167" mass="18865">MVAYGVLVSSITQSKILVMAADVISGFAVIGIAFLMYPIFKMYKYQSLGYLLLKYVEGTLMIIGGLLFLSSSLQHFRDLIYNNVHIYTFIVGAFIFYYLLYKTRAVPRFISIWGATGIFALMLSTLLKLVGITYPVIDYLLILIITNEIFLAGWLMIKGINTSEKIK</sequence>
<dbReference type="Proteomes" id="UP000075578">
    <property type="component" value="Unassembled WGS sequence"/>
</dbReference>
<protein>
    <recommendedName>
        <fullName evidence="4">DUF4386 domain-containing protein</fullName>
    </recommendedName>
</protein>
<dbReference type="AlphaFoldDB" id="A0A150J845"/>
<proteinExistence type="predicted"/>
<evidence type="ECO:0000256" key="1">
    <source>
        <dbReference type="SAM" id="Phobius"/>
    </source>
</evidence>
<organism evidence="2 3">
    <name type="scientific">Candidatus Methanofastidiosum methylothiophilum</name>
    <dbReference type="NCBI Taxonomy" id="1705564"/>
    <lineage>
        <taxon>Archaea</taxon>
        <taxon>Methanobacteriati</taxon>
        <taxon>Methanobacteriota</taxon>
        <taxon>Stenosarchaea group</taxon>
        <taxon>Candidatus Methanofastidiosia</taxon>
        <taxon>Candidatus Methanofastidiosales</taxon>
        <taxon>Candidatus Methanofastidiosaceae</taxon>
        <taxon>Candidatus Methanofastidiosum</taxon>
    </lineage>
</organism>
<accession>A0A150J845</accession>
<gene>
    <name evidence="2" type="ORF">AMQ74_00458</name>
</gene>
<evidence type="ECO:0000313" key="2">
    <source>
        <dbReference type="EMBL" id="KYC53305.1"/>
    </source>
</evidence>
<reference evidence="2 3" key="1">
    <citation type="journal article" date="2016" name="ISME J.">
        <title>Chasing the elusive Euryarchaeota class WSA2: genomes reveal a uniquely fastidious methyl-reducing methanogen.</title>
        <authorList>
            <person name="Nobu M.K."/>
            <person name="Narihiro T."/>
            <person name="Kuroda K."/>
            <person name="Mei R."/>
            <person name="Liu W.T."/>
        </authorList>
    </citation>
    <scope>NUCLEOTIDE SEQUENCE [LARGE SCALE GENOMIC DNA]</scope>
    <source>
        <strain evidence="2">U1lsi0528_Bin089</strain>
    </source>
</reference>
<keyword evidence="1" id="KW-0472">Membrane</keyword>
<feature type="transmembrane region" description="Helical" evidence="1">
    <location>
        <begin position="136"/>
        <end position="157"/>
    </location>
</feature>
<feature type="transmembrane region" description="Helical" evidence="1">
    <location>
        <begin position="16"/>
        <end position="40"/>
    </location>
</feature>